<dbReference type="Proteomes" id="UP000515728">
    <property type="component" value="Chromosome"/>
</dbReference>
<name>A0A7G7MNZ3_9PSEU</name>
<gene>
    <name evidence="1" type="ORF">H6H00_11805</name>
</gene>
<dbReference type="Gene3D" id="1.20.120.450">
    <property type="entry name" value="dinb family like domain"/>
    <property type="match status" value="1"/>
</dbReference>
<dbReference type="Pfam" id="PF04978">
    <property type="entry name" value="MST"/>
    <property type="match status" value="1"/>
</dbReference>
<sequence length="194" mass="22046">MPTQKDDLLQYLNEAREAVLWKLDGLDEYAARRPLTPTGTNLLGLVKHLTSGELTYFARTFDRPSPDLGYLDTVDPWQNEDMWARADEPREEIVARYRRVAAHSDAIVTELPLDTVGRVPHWPAERAATTLHHVVVRMIGETHRHAGQADIVRETLDGVIGYRADSDSLPSDDRAWWERYVERVESAARQASSS</sequence>
<evidence type="ECO:0000313" key="1">
    <source>
        <dbReference type="EMBL" id="QNG54504.1"/>
    </source>
</evidence>
<dbReference type="InterPro" id="IPR007061">
    <property type="entry name" value="MST-like"/>
</dbReference>
<dbReference type="InterPro" id="IPR034660">
    <property type="entry name" value="DinB/YfiT-like"/>
</dbReference>
<dbReference type="AlphaFoldDB" id="A0A7G7MNZ3"/>
<dbReference type="EMBL" id="CP060131">
    <property type="protein sequence ID" value="QNG54504.1"/>
    <property type="molecule type" value="Genomic_DNA"/>
</dbReference>
<evidence type="ECO:0000313" key="2">
    <source>
        <dbReference type="Proteomes" id="UP000515728"/>
    </source>
</evidence>
<dbReference type="KEGG" id="ppel:H6H00_11805"/>
<organism evidence="1 2">
    <name type="scientific">Pseudonocardia petroleophila</name>
    <dbReference type="NCBI Taxonomy" id="37331"/>
    <lineage>
        <taxon>Bacteria</taxon>
        <taxon>Bacillati</taxon>
        <taxon>Actinomycetota</taxon>
        <taxon>Actinomycetes</taxon>
        <taxon>Pseudonocardiales</taxon>
        <taxon>Pseudonocardiaceae</taxon>
        <taxon>Pseudonocardia</taxon>
    </lineage>
</organism>
<protein>
    <submittedName>
        <fullName evidence="1">DinB family protein</fullName>
    </submittedName>
</protein>
<reference evidence="1 2" key="1">
    <citation type="submission" date="2020-08" db="EMBL/GenBank/DDBJ databases">
        <authorList>
            <person name="Mo P."/>
        </authorList>
    </citation>
    <scope>NUCLEOTIDE SEQUENCE [LARGE SCALE GENOMIC DNA]</scope>
    <source>
        <strain evidence="1 2">CGMCC 4.1532</strain>
    </source>
</reference>
<keyword evidence="2" id="KW-1185">Reference proteome</keyword>
<dbReference type="SUPFAM" id="SSF109854">
    <property type="entry name" value="DinB/YfiT-like putative metalloenzymes"/>
    <property type="match status" value="1"/>
</dbReference>
<accession>A0A7G7MNZ3</accession>
<dbReference type="RefSeq" id="WP_185721321.1">
    <property type="nucleotide sequence ID" value="NZ_BAAAWI010000001.1"/>
</dbReference>
<proteinExistence type="predicted"/>